<name>A0A074V7I7_9NEIS</name>
<sequence length="536" mass="62696">MSKRIYYTLLLVWIVCLSLYFIWQIWDIYWVIKICLSILIVLACGFLWYQNQFWFRKQSAASLYNVPKSQRIILVAGDDISDWIESSERWRLLRDSMWIRVEDCAQLISIYQNLDEQNKIANGIFLILNPDKYPHVAALEQRISQWRQEIETIQASYKRCLPLTLGIHTDLLNENLDYWPENNSNQLCRERTDVQEYFSCLQKQLDSRAALNARQPEHLDYTTTSTLYLNQQWLSKYVIKNLLPEKSYRHSLYMMSCVWLNSFNTNQQADWRKFEIEKTGFVSPVHTFIVNGLKNFPVIENSFVRQHYLSKGAKYLCYAIDSFLLFILIGTGYSFVENKKWLQEVIAAHQQYIAIPQHLENERLDSIKNLKIIQQTLQDYKTFGEPRRMGFGLYHATELLPVINKDINSFQMEKQKKQIIRLDTTALFDVGQSQLKADAKLVLQGVLTWVQANPNKRVLIDGHTDNTGNAASNKTLSFHRAEAVRDWLVSASTFPEDHFTVQGYGDSKPIATNDDPQGRSKNRRVEITLVDMNHTD</sequence>
<feature type="transmembrane region" description="Helical" evidence="5">
    <location>
        <begin position="5"/>
        <end position="23"/>
    </location>
</feature>
<gene>
    <name evidence="7" type="ORF">SASC598J21_008560</name>
</gene>
<feature type="transmembrane region" description="Helical" evidence="5">
    <location>
        <begin position="315"/>
        <end position="336"/>
    </location>
</feature>
<keyword evidence="5" id="KW-1133">Transmembrane helix</keyword>
<protein>
    <submittedName>
        <fullName evidence="7">Outer membrane protein and related peptidoglycan-associated (Lipo)protein</fullName>
    </submittedName>
</protein>
<dbReference type="EMBL" id="AVQL01000423">
    <property type="protein sequence ID" value="KEQ01378.1"/>
    <property type="molecule type" value="Genomic_DNA"/>
</dbReference>
<keyword evidence="5" id="KW-0812">Transmembrane</keyword>
<dbReference type="PANTHER" id="PTHR30329">
    <property type="entry name" value="STATOR ELEMENT OF FLAGELLAR MOTOR COMPLEX"/>
    <property type="match status" value="1"/>
</dbReference>
<evidence type="ECO:0000256" key="2">
    <source>
        <dbReference type="ARBA" id="ARBA00023136"/>
    </source>
</evidence>
<dbReference type="PROSITE" id="PS51123">
    <property type="entry name" value="OMPA_2"/>
    <property type="match status" value="1"/>
</dbReference>
<dbReference type="SUPFAM" id="SSF103088">
    <property type="entry name" value="OmpA-like"/>
    <property type="match status" value="1"/>
</dbReference>
<dbReference type="InterPro" id="IPR006664">
    <property type="entry name" value="OMP_bac"/>
</dbReference>
<dbReference type="AlphaFoldDB" id="A0A074V7I7"/>
<comment type="caution">
    <text evidence="7">The sequence shown here is derived from an EMBL/GenBank/DDBJ whole genome shotgun (WGS) entry which is preliminary data.</text>
</comment>
<feature type="region of interest" description="Disordered" evidence="4">
    <location>
        <begin position="502"/>
        <end position="522"/>
    </location>
</feature>
<evidence type="ECO:0000313" key="8">
    <source>
        <dbReference type="Proteomes" id="UP000027644"/>
    </source>
</evidence>
<feature type="transmembrane region" description="Helical" evidence="5">
    <location>
        <begin position="29"/>
        <end position="49"/>
    </location>
</feature>
<evidence type="ECO:0000256" key="3">
    <source>
        <dbReference type="PROSITE-ProRule" id="PRU00473"/>
    </source>
</evidence>
<dbReference type="CDD" id="cd07185">
    <property type="entry name" value="OmpA_C-like"/>
    <property type="match status" value="1"/>
</dbReference>
<reference evidence="7 8" key="1">
    <citation type="journal article" date="2014" name="PLoS Genet.">
        <title>Hidden diversity in honey bee gut symbionts detected by single-cell genomics.</title>
        <authorList>
            <person name="Engel P."/>
            <person name="Stepanauskas R."/>
            <person name="Moran N."/>
        </authorList>
    </citation>
    <scope>NUCLEOTIDE SEQUENCE [LARGE SCALE GENOMIC DNA]</scope>
    <source>
        <strain evidence="7 8">SCGC AB-598-J21</strain>
    </source>
</reference>
<proteinExistence type="predicted"/>
<dbReference type="PANTHER" id="PTHR30329:SF20">
    <property type="entry name" value="EXPORTED PROTEIN"/>
    <property type="match status" value="1"/>
</dbReference>
<dbReference type="GO" id="GO:0009279">
    <property type="term" value="C:cell outer membrane"/>
    <property type="evidence" value="ECO:0007669"/>
    <property type="project" value="UniProtKB-SubCell"/>
</dbReference>
<accession>A0A074V7I7</accession>
<dbReference type="InterPro" id="IPR036737">
    <property type="entry name" value="OmpA-like_sf"/>
</dbReference>
<dbReference type="Gene3D" id="3.30.1330.60">
    <property type="entry name" value="OmpA-like domain"/>
    <property type="match status" value="1"/>
</dbReference>
<evidence type="ECO:0000259" key="6">
    <source>
        <dbReference type="PROSITE" id="PS51123"/>
    </source>
</evidence>
<dbReference type="PRINTS" id="PR01021">
    <property type="entry name" value="OMPADOMAIN"/>
</dbReference>
<dbReference type="Proteomes" id="UP000027644">
    <property type="component" value="Unassembled WGS sequence"/>
</dbReference>
<comment type="subcellular location">
    <subcellularLocation>
        <location evidence="1">Cell outer membrane</location>
    </subcellularLocation>
</comment>
<evidence type="ECO:0000256" key="1">
    <source>
        <dbReference type="ARBA" id="ARBA00004442"/>
    </source>
</evidence>
<dbReference type="InterPro" id="IPR006665">
    <property type="entry name" value="OmpA-like"/>
</dbReference>
<dbReference type="InterPro" id="IPR050330">
    <property type="entry name" value="Bact_OuterMem_StrucFunc"/>
</dbReference>
<evidence type="ECO:0000256" key="4">
    <source>
        <dbReference type="SAM" id="MobiDB-lite"/>
    </source>
</evidence>
<feature type="domain" description="OmpA-like" evidence="6">
    <location>
        <begin position="415"/>
        <end position="533"/>
    </location>
</feature>
<evidence type="ECO:0000313" key="7">
    <source>
        <dbReference type="EMBL" id="KEQ01378.1"/>
    </source>
</evidence>
<dbReference type="Pfam" id="PF00691">
    <property type="entry name" value="OmpA"/>
    <property type="match status" value="1"/>
</dbReference>
<evidence type="ECO:0000256" key="5">
    <source>
        <dbReference type="SAM" id="Phobius"/>
    </source>
</evidence>
<organism evidence="7 8">
    <name type="scientific">Snodgrassella alvi SCGC AB-598-J21</name>
    <dbReference type="NCBI Taxonomy" id="1385367"/>
    <lineage>
        <taxon>Bacteria</taxon>
        <taxon>Pseudomonadati</taxon>
        <taxon>Pseudomonadota</taxon>
        <taxon>Betaproteobacteria</taxon>
        <taxon>Neisseriales</taxon>
        <taxon>Neisseriaceae</taxon>
        <taxon>Snodgrassella</taxon>
    </lineage>
</organism>
<keyword evidence="2 3" id="KW-0472">Membrane</keyword>